<evidence type="ECO:0000256" key="5">
    <source>
        <dbReference type="ARBA" id="ARBA00022989"/>
    </source>
</evidence>
<keyword evidence="9 10" id="KW-1208">Phospholipid metabolism</keyword>
<accession>A0A9X7QP05</accession>
<evidence type="ECO:0000313" key="11">
    <source>
        <dbReference type="EMBL" id="QDZ77472.1"/>
    </source>
</evidence>
<dbReference type="Pfam" id="PF02660">
    <property type="entry name" value="G3P_acyltransf"/>
    <property type="match status" value="1"/>
</dbReference>
<reference evidence="11 12" key="1">
    <citation type="journal article" date="2019" name="Ecotoxicol. Environ. Saf.">
        <title>Microbial characterization of heavy metal resistant bacterial strains isolated from an electroplating wastewater treatment plant.</title>
        <authorList>
            <person name="Cai X."/>
            <person name="Zheng X."/>
            <person name="Zhang D."/>
            <person name="Iqbal W."/>
            <person name="Liu C."/>
            <person name="Yang B."/>
            <person name="Zhao X."/>
            <person name="Lu X."/>
            <person name="Mao Y."/>
        </authorList>
    </citation>
    <scope>NUCLEOTIDE SEQUENCE [LARGE SCALE GENOMIC DNA]</scope>
    <source>
        <strain evidence="11 12">Co1-1</strain>
    </source>
</reference>
<dbReference type="AlphaFoldDB" id="A0A9X7QP05"/>
<keyword evidence="8 10" id="KW-0594">Phospholipid biosynthesis</keyword>
<keyword evidence="5 10" id="KW-1133">Transmembrane helix</keyword>
<name>A0A9X7QP05_BACCE</name>
<comment type="function">
    <text evidence="10">Catalyzes the transfer of an acyl group from acyl-phosphate (acyl-PO(4)) to glycerol-3-phosphate (G3P) to form lysophosphatidic acid (LPA). This enzyme utilizes acyl-phosphate as fatty acyl donor, but not acyl-CoA or acyl-ACP.</text>
</comment>
<gene>
    <name evidence="10" type="primary">plsY</name>
    <name evidence="11" type="ORF">D0437_33020</name>
</gene>
<keyword evidence="2 10" id="KW-0444">Lipid biosynthesis</keyword>
<comment type="catalytic activity">
    <reaction evidence="10">
        <text>an acyl phosphate + sn-glycerol 3-phosphate = a 1-acyl-sn-glycero-3-phosphate + phosphate</text>
        <dbReference type="Rhea" id="RHEA:34075"/>
        <dbReference type="ChEBI" id="CHEBI:43474"/>
        <dbReference type="ChEBI" id="CHEBI:57597"/>
        <dbReference type="ChEBI" id="CHEBI:57970"/>
        <dbReference type="ChEBI" id="CHEBI:59918"/>
        <dbReference type="EC" id="2.3.1.275"/>
    </reaction>
</comment>
<evidence type="ECO:0000256" key="6">
    <source>
        <dbReference type="ARBA" id="ARBA00023098"/>
    </source>
</evidence>
<evidence type="ECO:0000256" key="10">
    <source>
        <dbReference type="HAMAP-Rule" id="MF_01043"/>
    </source>
</evidence>
<dbReference type="RefSeq" id="WP_208743191.1">
    <property type="nucleotide sequence ID" value="NZ_CP031778.1"/>
</dbReference>
<feature type="transmembrane region" description="Helical" evidence="10">
    <location>
        <begin position="113"/>
        <end position="138"/>
    </location>
</feature>
<keyword evidence="4 10" id="KW-0812">Transmembrane</keyword>
<dbReference type="InterPro" id="IPR003811">
    <property type="entry name" value="G3P_acylTferase_PlsY"/>
</dbReference>
<feature type="transmembrane region" description="Helical" evidence="10">
    <location>
        <begin position="158"/>
        <end position="179"/>
    </location>
</feature>
<comment type="similarity">
    <text evidence="10">Belongs to the PlsY family.</text>
</comment>
<keyword evidence="11" id="KW-0012">Acyltransferase</keyword>
<dbReference type="SMART" id="SM01207">
    <property type="entry name" value="G3P_acyltransf"/>
    <property type="match status" value="1"/>
</dbReference>
<dbReference type="HAMAP" id="MF_01043">
    <property type="entry name" value="PlsY"/>
    <property type="match status" value="1"/>
</dbReference>
<dbReference type="EC" id="2.3.1.275" evidence="10"/>
<feature type="transmembrane region" description="Helical" evidence="10">
    <location>
        <begin position="82"/>
        <end position="101"/>
    </location>
</feature>
<feature type="transmembrane region" description="Helical" evidence="10">
    <location>
        <begin position="6"/>
        <end position="29"/>
    </location>
</feature>
<evidence type="ECO:0000256" key="7">
    <source>
        <dbReference type="ARBA" id="ARBA00023136"/>
    </source>
</evidence>
<comment type="subunit">
    <text evidence="10">Probably interacts with PlsX.</text>
</comment>
<dbReference type="PANTHER" id="PTHR30309">
    <property type="entry name" value="INNER MEMBRANE PROTEIN YGIH"/>
    <property type="match status" value="1"/>
</dbReference>
<keyword evidence="7 10" id="KW-0472">Membrane</keyword>
<comment type="pathway">
    <text evidence="10">Lipid metabolism; phospholipid metabolism.</text>
</comment>
<keyword evidence="6 10" id="KW-0443">Lipid metabolism</keyword>
<evidence type="ECO:0000256" key="2">
    <source>
        <dbReference type="ARBA" id="ARBA00022516"/>
    </source>
</evidence>
<evidence type="ECO:0000256" key="1">
    <source>
        <dbReference type="ARBA" id="ARBA00022475"/>
    </source>
</evidence>
<dbReference type="EMBL" id="CP031778">
    <property type="protein sequence ID" value="QDZ77472.1"/>
    <property type="molecule type" value="Genomic_DNA"/>
</dbReference>
<feature type="transmembrane region" description="Helical" evidence="10">
    <location>
        <begin position="50"/>
        <end position="76"/>
    </location>
</feature>
<protein>
    <recommendedName>
        <fullName evidence="10">Glycerol-3-phosphate acyltransferase</fullName>
    </recommendedName>
    <alternativeName>
        <fullName evidence="10">Acyl-PO4 G3P acyltransferase</fullName>
    </alternativeName>
    <alternativeName>
        <fullName evidence="10">Acyl-phosphate--glycerol-3-phosphate acyltransferase</fullName>
    </alternativeName>
    <alternativeName>
        <fullName evidence="10">G3P acyltransferase</fullName>
        <shortName evidence="10">GPAT</shortName>
        <ecNumber evidence="10">2.3.1.275</ecNumber>
    </alternativeName>
    <alternativeName>
        <fullName evidence="10">Lysophosphatidic acid synthase</fullName>
        <shortName evidence="10">LPA synthase</shortName>
    </alternativeName>
</protein>
<dbReference type="GO" id="GO:0043772">
    <property type="term" value="F:acyl-phosphate glycerol-3-phosphate acyltransferase activity"/>
    <property type="evidence" value="ECO:0007669"/>
    <property type="project" value="UniProtKB-UniRule"/>
</dbReference>
<keyword evidence="3 10" id="KW-0808">Transferase</keyword>
<comment type="subcellular location">
    <subcellularLocation>
        <location evidence="10">Cell membrane</location>
        <topology evidence="10">Multi-pass membrane protein</topology>
    </subcellularLocation>
</comment>
<proteinExistence type="inferred from homology"/>
<dbReference type="GO" id="GO:0005886">
    <property type="term" value="C:plasma membrane"/>
    <property type="evidence" value="ECO:0007669"/>
    <property type="project" value="UniProtKB-SubCell"/>
</dbReference>
<evidence type="ECO:0000256" key="3">
    <source>
        <dbReference type="ARBA" id="ARBA00022679"/>
    </source>
</evidence>
<dbReference type="Proteomes" id="UP000321735">
    <property type="component" value="Chromosome"/>
</dbReference>
<organism evidence="11 12">
    <name type="scientific">Bacillus cereus</name>
    <dbReference type="NCBI Taxonomy" id="1396"/>
    <lineage>
        <taxon>Bacteria</taxon>
        <taxon>Bacillati</taxon>
        <taxon>Bacillota</taxon>
        <taxon>Bacilli</taxon>
        <taxon>Bacillales</taxon>
        <taxon>Bacillaceae</taxon>
        <taxon>Bacillus</taxon>
        <taxon>Bacillus cereus group</taxon>
    </lineage>
</organism>
<evidence type="ECO:0000256" key="4">
    <source>
        <dbReference type="ARBA" id="ARBA00022692"/>
    </source>
</evidence>
<dbReference type="PANTHER" id="PTHR30309:SF0">
    <property type="entry name" value="GLYCEROL-3-PHOSPHATE ACYLTRANSFERASE-RELATED"/>
    <property type="match status" value="1"/>
</dbReference>
<evidence type="ECO:0000313" key="12">
    <source>
        <dbReference type="Proteomes" id="UP000321735"/>
    </source>
</evidence>
<keyword evidence="1 10" id="KW-1003">Cell membrane</keyword>
<sequence>MDYINILFYLLFSYLLGGLLTGYFFVVWLNHTDIRQMGSGNPGARNVGRLYGRLGFITVFVGDACKGIIVVFFAMHFFNNDWIALLSLLFVVAGHIYPLWFRYQGGKGVATCIGGLCTLQLELISVLFLVFLGLFLLFKDFSKTGLLTLIGVPIGLWIYSYSYINVMISTLLILLILFAHRKVNPI</sequence>
<dbReference type="GO" id="GO:0008654">
    <property type="term" value="P:phospholipid biosynthetic process"/>
    <property type="evidence" value="ECO:0007669"/>
    <property type="project" value="UniProtKB-UniRule"/>
</dbReference>
<evidence type="ECO:0000256" key="9">
    <source>
        <dbReference type="ARBA" id="ARBA00023264"/>
    </source>
</evidence>
<evidence type="ECO:0000256" key="8">
    <source>
        <dbReference type="ARBA" id="ARBA00023209"/>
    </source>
</evidence>